<reference evidence="1" key="1">
    <citation type="submission" date="2013-08" db="EMBL/GenBank/DDBJ databases">
        <title>Gene expansion shapes genome architecture in the human pathogen Lichtheimia corymbifera: an evolutionary genomics analysis in the ancient terrestrial Mucorales (Mucoromycotina).</title>
        <authorList>
            <person name="Schwartze V.U."/>
            <person name="Winter S."/>
            <person name="Shelest E."/>
            <person name="Marcet-Houben M."/>
            <person name="Horn F."/>
            <person name="Wehner S."/>
            <person name="Hoffmann K."/>
            <person name="Riege K."/>
            <person name="Sammeth M."/>
            <person name="Nowrousian M."/>
            <person name="Valiante V."/>
            <person name="Linde J."/>
            <person name="Jacobsen I.D."/>
            <person name="Marz M."/>
            <person name="Brakhage A.A."/>
            <person name="Gabaldon T."/>
            <person name="Bocker S."/>
            <person name="Voigt K."/>
        </authorList>
    </citation>
    <scope>NUCLEOTIDE SEQUENCE [LARGE SCALE GENOMIC DNA]</scope>
    <source>
        <strain evidence="1">FSU 9682</strain>
    </source>
</reference>
<gene>
    <name evidence="1" type="ORF">LCOR_12006.1</name>
</gene>
<dbReference type="VEuPathDB" id="FungiDB:LCOR_12006.1"/>
<name>A0A068SIL5_9FUNG</name>
<evidence type="ECO:0000313" key="2">
    <source>
        <dbReference type="Proteomes" id="UP000027586"/>
    </source>
</evidence>
<comment type="caution">
    <text evidence="1">The sequence shown here is derived from an EMBL/GenBank/DDBJ whole genome shotgun (WGS) entry which is preliminary data.</text>
</comment>
<dbReference type="EMBL" id="CBTN010000158">
    <property type="protein sequence ID" value="CDH61226.1"/>
    <property type="molecule type" value="Genomic_DNA"/>
</dbReference>
<accession>A0A068SIL5</accession>
<sequence length="287" mass="32285">MGEQVVNGDTTSYNKYAYDLPMTQASIPLQKIAVFSFTQDPMGASRVFIPKLSTTRSLHTASFGLNMLDDSTSGSNKIWISMQERYMVGSMQQQHILDRLDKRLFASIKKWYWEYLKTLFRRYYHYHSSTSRDGVYCPKGEGHGVLAEIMFGSRCDFGLKIHPLIVIGEQSVCSTHCRAILYSTWRDGGYLHGNVAGPTASGCQSQLGRGSYGSPKTGVLMPHSSGRLEGSACASFFGCALKLLLYILMAYWVPSLRDVWVIQRAHCRELLVFWCLQICKIPAMIAK</sequence>
<dbReference type="AlphaFoldDB" id="A0A068SIL5"/>
<organism evidence="1 2">
    <name type="scientific">Lichtheimia corymbifera JMRC:FSU:9682</name>
    <dbReference type="NCBI Taxonomy" id="1263082"/>
    <lineage>
        <taxon>Eukaryota</taxon>
        <taxon>Fungi</taxon>
        <taxon>Fungi incertae sedis</taxon>
        <taxon>Mucoromycota</taxon>
        <taxon>Mucoromycotina</taxon>
        <taxon>Mucoromycetes</taxon>
        <taxon>Mucorales</taxon>
        <taxon>Lichtheimiaceae</taxon>
        <taxon>Lichtheimia</taxon>
    </lineage>
</organism>
<proteinExistence type="predicted"/>
<dbReference type="Proteomes" id="UP000027586">
    <property type="component" value="Unassembled WGS sequence"/>
</dbReference>
<evidence type="ECO:0000313" key="1">
    <source>
        <dbReference type="EMBL" id="CDH61226.1"/>
    </source>
</evidence>
<keyword evidence="2" id="KW-1185">Reference proteome</keyword>
<protein>
    <submittedName>
        <fullName evidence="1">Uncharacterized protein</fullName>
    </submittedName>
</protein>